<protein>
    <recommendedName>
        <fullName evidence="6">7,8-dihydroneopterin aldolase</fullName>
        <ecNumber evidence="6">4.1.2.25</ecNumber>
    </recommendedName>
</protein>
<dbReference type="CDD" id="cd00534">
    <property type="entry name" value="DHNA_DHNTPE"/>
    <property type="match status" value="1"/>
</dbReference>
<evidence type="ECO:0000313" key="9">
    <source>
        <dbReference type="Proteomes" id="UP000093501"/>
    </source>
</evidence>
<feature type="domain" description="Dihydroneopterin aldolase/epimerase" evidence="7">
    <location>
        <begin position="4"/>
        <end position="114"/>
    </location>
</feature>
<dbReference type="Proteomes" id="UP000093501">
    <property type="component" value="Unassembled WGS sequence"/>
</dbReference>
<dbReference type="NCBIfam" id="TIGR00525">
    <property type="entry name" value="folB"/>
    <property type="match status" value="1"/>
</dbReference>
<dbReference type="GO" id="GO:0046656">
    <property type="term" value="P:folic acid biosynthetic process"/>
    <property type="evidence" value="ECO:0007669"/>
    <property type="project" value="UniProtKB-UniRule"/>
</dbReference>
<proteinExistence type="inferred from homology"/>
<evidence type="ECO:0000256" key="6">
    <source>
        <dbReference type="RuleBase" id="RU362079"/>
    </source>
</evidence>
<dbReference type="Gene3D" id="3.30.1130.10">
    <property type="match status" value="1"/>
</dbReference>
<comment type="function">
    <text evidence="6">Catalyzes the conversion of 7,8-dihydroneopterin to 6-hydroxymethyl-7,8-dihydropterin.</text>
</comment>
<evidence type="ECO:0000313" key="8">
    <source>
        <dbReference type="EMBL" id="OCL36830.1"/>
    </source>
</evidence>
<dbReference type="EC" id="4.1.2.25" evidence="6"/>
<evidence type="ECO:0000256" key="3">
    <source>
        <dbReference type="ARBA" id="ARBA00005708"/>
    </source>
</evidence>
<evidence type="ECO:0000256" key="2">
    <source>
        <dbReference type="ARBA" id="ARBA00005013"/>
    </source>
</evidence>
<dbReference type="GO" id="GO:0004150">
    <property type="term" value="F:dihydroneopterin aldolase activity"/>
    <property type="evidence" value="ECO:0007669"/>
    <property type="project" value="UniProtKB-UniRule"/>
</dbReference>
<dbReference type="Pfam" id="PF02152">
    <property type="entry name" value="FolB"/>
    <property type="match status" value="1"/>
</dbReference>
<comment type="catalytic activity">
    <reaction evidence="1 6">
        <text>7,8-dihydroneopterin = 6-hydroxymethyl-7,8-dihydropterin + glycolaldehyde</text>
        <dbReference type="Rhea" id="RHEA:10540"/>
        <dbReference type="ChEBI" id="CHEBI:17001"/>
        <dbReference type="ChEBI" id="CHEBI:17071"/>
        <dbReference type="ChEBI" id="CHEBI:44841"/>
        <dbReference type="EC" id="4.1.2.25"/>
    </reaction>
</comment>
<comment type="caution">
    <text evidence="8">The sequence shown here is derived from an EMBL/GenBank/DDBJ whole genome shotgun (WGS) entry which is preliminary data.</text>
</comment>
<keyword evidence="5 6" id="KW-0456">Lyase</keyword>
<evidence type="ECO:0000256" key="5">
    <source>
        <dbReference type="ARBA" id="ARBA00023239"/>
    </source>
</evidence>
<reference evidence="9" key="1">
    <citation type="submission" date="2016-07" db="EMBL/GenBank/DDBJ databases">
        <authorList>
            <person name="Florea S."/>
            <person name="Webb J.S."/>
            <person name="Jaromczyk J."/>
            <person name="Schardl C.L."/>
        </authorList>
    </citation>
    <scope>NUCLEOTIDE SEQUENCE [LARGE SCALE GENOMIC DNA]</scope>
    <source>
        <strain evidence="9">IPBSL-7</strain>
    </source>
</reference>
<dbReference type="PANTHER" id="PTHR42844">
    <property type="entry name" value="DIHYDRONEOPTERIN ALDOLASE 1-RELATED"/>
    <property type="match status" value="1"/>
</dbReference>
<dbReference type="InterPro" id="IPR006157">
    <property type="entry name" value="FolB_dom"/>
</dbReference>
<dbReference type="InterPro" id="IPR043133">
    <property type="entry name" value="GTP-CH-I_C/QueF"/>
</dbReference>
<comment type="pathway">
    <text evidence="2 6">Cofactor biosynthesis; tetrahydrofolate biosynthesis; 2-amino-4-hydroxy-6-hydroxymethyl-7,8-dihydropteridine diphosphate from 7,8-dihydroneopterin triphosphate: step 3/4.</text>
</comment>
<organism evidence="8 9">
    <name type="scientific">Tessaracoccus lapidicaptus</name>
    <dbReference type="NCBI Taxonomy" id="1427523"/>
    <lineage>
        <taxon>Bacteria</taxon>
        <taxon>Bacillati</taxon>
        <taxon>Actinomycetota</taxon>
        <taxon>Actinomycetes</taxon>
        <taxon>Propionibacteriales</taxon>
        <taxon>Propionibacteriaceae</taxon>
        <taxon>Tessaracoccus</taxon>
    </lineage>
</organism>
<dbReference type="FunFam" id="3.30.1130.10:FF:000003">
    <property type="entry name" value="7,8-dihydroneopterin aldolase"/>
    <property type="match status" value="1"/>
</dbReference>
<keyword evidence="4 6" id="KW-0289">Folate biosynthesis</keyword>
<dbReference type="UniPathway" id="UPA00077">
    <property type="reaction ID" value="UER00154"/>
</dbReference>
<dbReference type="GO" id="GO:0005737">
    <property type="term" value="C:cytoplasm"/>
    <property type="evidence" value="ECO:0007669"/>
    <property type="project" value="TreeGrafter"/>
</dbReference>
<dbReference type="PANTHER" id="PTHR42844:SF1">
    <property type="entry name" value="DIHYDRONEOPTERIN ALDOLASE 1-RELATED"/>
    <property type="match status" value="1"/>
</dbReference>
<dbReference type="SUPFAM" id="SSF55620">
    <property type="entry name" value="Tetrahydrobiopterin biosynthesis enzymes-like"/>
    <property type="match status" value="1"/>
</dbReference>
<keyword evidence="9" id="KW-1185">Reference proteome</keyword>
<evidence type="ECO:0000256" key="4">
    <source>
        <dbReference type="ARBA" id="ARBA00022909"/>
    </source>
</evidence>
<evidence type="ECO:0000259" key="7">
    <source>
        <dbReference type="SMART" id="SM00905"/>
    </source>
</evidence>
<dbReference type="GO" id="GO:0046654">
    <property type="term" value="P:tetrahydrofolate biosynthetic process"/>
    <property type="evidence" value="ECO:0007669"/>
    <property type="project" value="UniProtKB-UniRule"/>
</dbReference>
<gene>
    <name evidence="8" type="ORF">BCR15_13295</name>
</gene>
<dbReference type="NCBIfam" id="TIGR00526">
    <property type="entry name" value="folB_dom"/>
    <property type="match status" value="1"/>
</dbReference>
<accession>A0A1C0ARA7</accession>
<dbReference type="AlphaFoldDB" id="A0A1C0ARA7"/>
<evidence type="ECO:0000256" key="1">
    <source>
        <dbReference type="ARBA" id="ARBA00001353"/>
    </source>
</evidence>
<dbReference type="InterPro" id="IPR006156">
    <property type="entry name" value="Dihydroneopterin_aldolase"/>
</dbReference>
<name>A0A1C0ARA7_9ACTN</name>
<dbReference type="EMBL" id="MBQD01000006">
    <property type="protein sequence ID" value="OCL36830.1"/>
    <property type="molecule type" value="Genomic_DNA"/>
</dbReference>
<sequence length="118" mass="12895">MDRITLTGLTATGYHGVFDHERRDGQPFVVDVVLELPVDTRSDDLATTVDYGAVARDVEDVVTGEPRNLIETVAGEIAERCLAHGRVERVTVTVHKPSAPLSQTFTDVAVTISRSRHV</sequence>
<dbReference type="SMART" id="SM00905">
    <property type="entry name" value="FolB"/>
    <property type="match status" value="1"/>
</dbReference>
<comment type="similarity">
    <text evidence="3 6">Belongs to the DHNA family.</text>
</comment>